<evidence type="ECO:0000313" key="2">
    <source>
        <dbReference type="EMBL" id="KAF5833265.1"/>
    </source>
</evidence>
<name>A0ABQ7GF84_DUNSA</name>
<feature type="compositionally biased region" description="Basic and acidic residues" evidence="1">
    <location>
        <begin position="23"/>
        <end position="37"/>
    </location>
</feature>
<evidence type="ECO:0008006" key="4">
    <source>
        <dbReference type="Google" id="ProtNLM"/>
    </source>
</evidence>
<evidence type="ECO:0000256" key="1">
    <source>
        <dbReference type="SAM" id="MobiDB-lite"/>
    </source>
</evidence>
<feature type="compositionally biased region" description="Polar residues" evidence="1">
    <location>
        <begin position="13"/>
        <end position="22"/>
    </location>
</feature>
<feature type="compositionally biased region" description="Basic residues" evidence="1">
    <location>
        <begin position="38"/>
        <end position="52"/>
    </location>
</feature>
<proteinExistence type="predicted"/>
<dbReference type="Proteomes" id="UP000815325">
    <property type="component" value="Unassembled WGS sequence"/>
</dbReference>
<sequence>MDAPGNAAPPPLRTSNRSTAGNKSKENKHQEQMERATKKQKKSASGSGKRRRAQEGEEGEDAGNPATGARVGGAEETDPEAPGVRLSNAGLSTFG</sequence>
<keyword evidence="3" id="KW-1185">Reference proteome</keyword>
<reference evidence="2" key="1">
    <citation type="submission" date="2017-08" db="EMBL/GenBank/DDBJ databases">
        <authorList>
            <person name="Polle J.E."/>
            <person name="Barry K."/>
            <person name="Cushman J."/>
            <person name="Schmutz J."/>
            <person name="Tran D."/>
            <person name="Hathwaick L.T."/>
            <person name="Yim W.C."/>
            <person name="Jenkins J."/>
            <person name="Mckie-Krisberg Z.M."/>
            <person name="Prochnik S."/>
            <person name="Lindquist E."/>
            <person name="Dockter R.B."/>
            <person name="Adam C."/>
            <person name="Molina H."/>
            <person name="Bunkerborg J."/>
            <person name="Jin E."/>
            <person name="Buchheim M."/>
            <person name="Magnuson J."/>
        </authorList>
    </citation>
    <scope>NUCLEOTIDE SEQUENCE</scope>
    <source>
        <strain evidence="2">CCAP 19/18</strain>
    </source>
</reference>
<comment type="caution">
    <text evidence="2">The sequence shown here is derived from an EMBL/GenBank/DDBJ whole genome shotgun (WGS) entry which is preliminary data.</text>
</comment>
<dbReference type="EMBL" id="MU069820">
    <property type="protein sequence ID" value="KAF5833265.1"/>
    <property type="molecule type" value="Genomic_DNA"/>
</dbReference>
<organism evidence="2 3">
    <name type="scientific">Dunaliella salina</name>
    <name type="common">Green alga</name>
    <name type="synonym">Protococcus salinus</name>
    <dbReference type="NCBI Taxonomy" id="3046"/>
    <lineage>
        <taxon>Eukaryota</taxon>
        <taxon>Viridiplantae</taxon>
        <taxon>Chlorophyta</taxon>
        <taxon>core chlorophytes</taxon>
        <taxon>Chlorophyceae</taxon>
        <taxon>CS clade</taxon>
        <taxon>Chlamydomonadales</taxon>
        <taxon>Dunaliellaceae</taxon>
        <taxon>Dunaliella</taxon>
    </lineage>
</organism>
<protein>
    <recommendedName>
        <fullName evidence="4">Encoded protein</fullName>
    </recommendedName>
</protein>
<evidence type="ECO:0000313" key="3">
    <source>
        <dbReference type="Proteomes" id="UP000815325"/>
    </source>
</evidence>
<gene>
    <name evidence="2" type="ORF">DUNSADRAFT_10465</name>
</gene>
<feature type="region of interest" description="Disordered" evidence="1">
    <location>
        <begin position="1"/>
        <end position="95"/>
    </location>
</feature>
<accession>A0ABQ7GF84</accession>